<organism evidence="1 2">
    <name type="scientific">Arthrobacter nitrophenolicus</name>
    <dbReference type="NCBI Taxonomy" id="683150"/>
    <lineage>
        <taxon>Bacteria</taxon>
        <taxon>Bacillati</taxon>
        <taxon>Actinomycetota</taxon>
        <taxon>Actinomycetes</taxon>
        <taxon>Micrococcales</taxon>
        <taxon>Micrococcaceae</taxon>
        <taxon>Arthrobacter</taxon>
    </lineage>
</organism>
<keyword evidence="1" id="KW-0813">Transport</keyword>
<dbReference type="Proteomes" id="UP001549207">
    <property type="component" value="Unassembled WGS sequence"/>
</dbReference>
<evidence type="ECO:0000313" key="1">
    <source>
        <dbReference type="EMBL" id="MET3773895.1"/>
    </source>
</evidence>
<proteinExistence type="predicted"/>
<accession>A0ACC6TJT6</accession>
<keyword evidence="2" id="KW-1185">Reference proteome</keyword>
<protein>
    <submittedName>
        <fullName evidence="1">Multiple sugar transport system substrate-binding protein</fullName>
    </submittedName>
</protein>
<dbReference type="EMBL" id="JBEPNJ010000019">
    <property type="protein sequence ID" value="MET3773895.1"/>
    <property type="molecule type" value="Genomic_DNA"/>
</dbReference>
<gene>
    <name evidence="1" type="ORF">ABIC98_003564</name>
</gene>
<sequence>MEHQQGGRTMKFVRKRSVLGVAAATASLALALTGCGSSPQAGKVGTEEDPVTIRFAWWGNDSRAKTTLEVIKDFEAANPTIKVQGENTEFSSYWDKMATQIAGGTTPDVFAMSGSYPSEYASRGVLLDLDTVKDQLDTSKFAEGTVDLGKIDGKQYTITAGVNAMSMVLDPTVFEAAGVPLPDDETWTWDDYVDIAAEITAKSPAGTFGTTPMSNDSFVAVWARQNGEELYTEDGKKMGISEDTLTKWFELNKKLMDTGGAPSASQTVEDGSAQPEMTLMGQGKQAMKISWSNQMTSYSGAPLMMVKLPGESKAPGTWLRSSMEYAISAKSPQSKEAALFINYLVNNMDAASKIKSDRGMPANTELKAGITPLLKETQQKEAAYLDRIAEMKIDPPKPFPAGSSATMEVLNRYNTDVLFGKVSARDAAKGVINEVNSNLG</sequence>
<comment type="caution">
    <text evidence="1">The sequence shown here is derived from an EMBL/GenBank/DDBJ whole genome shotgun (WGS) entry which is preliminary data.</text>
</comment>
<keyword evidence="1" id="KW-0762">Sugar transport</keyword>
<evidence type="ECO:0000313" key="2">
    <source>
        <dbReference type="Proteomes" id="UP001549207"/>
    </source>
</evidence>
<reference evidence="1" key="1">
    <citation type="submission" date="2024-06" db="EMBL/GenBank/DDBJ databases">
        <title>Genomic Encyclopedia of Type Strains, Phase IV (KMG-IV): sequencing the most valuable type-strain genomes for metagenomic binning, comparative biology and taxonomic classification.</title>
        <authorList>
            <person name="Goeker M."/>
        </authorList>
    </citation>
    <scope>NUCLEOTIDE SEQUENCE</scope>
    <source>
        <strain evidence="1">SJCon</strain>
    </source>
</reference>
<name>A0ACC6TJT6_9MICC</name>